<dbReference type="GO" id="GO:0005886">
    <property type="term" value="C:plasma membrane"/>
    <property type="evidence" value="ECO:0007669"/>
    <property type="project" value="TreeGrafter"/>
</dbReference>
<comment type="subcellular location">
    <subcellularLocation>
        <location evidence="1">Membrane</location>
    </subcellularLocation>
</comment>
<keyword evidence="2 3" id="KW-0472">Membrane</keyword>
<dbReference type="AlphaFoldDB" id="A0A2U1MAI5"/>
<sequence>MCHLPHPQPSPSLTIKSGHLKFSTTIYFDLKLYNKNPVGIYYRPMNLTFSYFPNKSINSRVHLGVYTIDGFHQNHHKEKHVHDTFVTGGMMVQPGGGRVVMMRVDLVGRVKFKSIAQWKRSMVVGVDFEVDKYTGGKVIKTGIKLVRSGAAEMAGVVGWICPPAFTLLIFSSLFNLMFL</sequence>
<accession>A0A2U1MAI5</accession>
<feature type="transmembrane region" description="Helical" evidence="3">
    <location>
        <begin position="156"/>
        <end position="178"/>
    </location>
</feature>
<organism evidence="4 5">
    <name type="scientific">Artemisia annua</name>
    <name type="common">Sweet wormwood</name>
    <dbReference type="NCBI Taxonomy" id="35608"/>
    <lineage>
        <taxon>Eukaryota</taxon>
        <taxon>Viridiplantae</taxon>
        <taxon>Streptophyta</taxon>
        <taxon>Embryophyta</taxon>
        <taxon>Tracheophyta</taxon>
        <taxon>Spermatophyta</taxon>
        <taxon>Magnoliopsida</taxon>
        <taxon>eudicotyledons</taxon>
        <taxon>Gunneridae</taxon>
        <taxon>Pentapetalae</taxon>
        <taxon>asterids</taxon>
        <taxon>campanulids</taxon>
        <taxon>Asterales</taxon>
        <taxon>Asteraceae</taxon>
        <taxon>Asteroideae</taxon>
        <taxon>Anthemideae</taxon>
        <taxon>Artemisiinae</taxon>
        <taxon>Artemisia</taxon>
    </lineage>
</organism>
<evidence type="ECO:0000256" key="1">
    <source>
        <dbReference type="ARBA" id="ARBA00004370"/>
    </source>
</evidence>
<evidence type="ECO:0000256" key="2">
    <source>
        <dbReference type="ARBA" id="ARBA00023136"/>
    </source>
</evidence>
<keyword evidence="5" id="KW-1185">Reference proteome</keyword>
<evidence type="ECO:0000313" key="4">
    <source>
        <dbReference type="EMBL" id="PWA58265.1"/>
    </source>
</evidence>
<dbReference type="GO" id="GO:0009506">
    <property type="term" value="C:plasmodesma"/>
    <property type="evidence" value="ECO:0007669"/>
    <property type="project" value="TreeGrafter"/>
</dbReference>
<dbReference type="EMBL" id="PKPP01005947">
    <property type="protein sequence ID" value="PWA58265.1"/>
    <property type="molecule type" value="Genomic_DNA"/>
</dbReference>
<dbReference type="OrthoDB" id="1704103at2759"/>
<dbReference type="PANTHER" id="PTHR31415">
    <property type="entry name" value="OS05G0367900 PROTEIN"/>
    <property type="match status" value="1"/>
</dbReference>
<keyword evidence="3" id="KW-0812">Transmembrane</keyword>
<dbReference type="PANTHER" id="PTHR31415:SF52">
    <property type="entry name" value="LATE EMBRYOGENESIS ABUNDANT (LEA) HYDROXYPROLINE-RICH GLYCOPROTEIN FAMILY-RELATED"/>
    <property type="match status" value="1"/>
</dbReference>
<comment type="caution">
    <text evidence="4">The sequence shown here is derived from an EMBL/GenBank/DDBJ whole genome shotgun (WGS) entry which is preliminary data.</text>
</comment>
<keyword evidence="3" id="KW-1133">Transmembrane helix</keyword>
<evidence type="ECO:0000313" key="5">
    <source>
        <dbReference type="Proteomes" id="UP000245207"/>
    </source>
</evidence>
<reference evidence="4 5" key="1">
    <citation type="journal article" date="2018" name="Mol. Plant">
        <title>The genome of Artemisia annua provides insight into the evolution of Asteraceae family and artemisinin biosynthesis.</title>
        <authorList>
            <person name="Shen Q."/>
            <person name="Zhang L."/>
            <person name="Liao Z."/>
            <person name="Wang S."/>
            <person name="Yan T."/>
            <person name="Shi P."/>
            <person name="Liu M."/>
            <person name="Fu X."/>
            <person name="Pan Q."/>
            <person name="Wang Y."/>
            <person name="Lv Z."/>
            <person name="Lu X."/>
            <person name="Zhang F."/>
            <person name="Jiang W."/>
            <person name="Ma Y."/>
            <person name="Chen M."/>
            <person name="Hao X."/>
            <person name="Li L."/>
            <person name="Tang Y."/>
            <person name="Lv G."/>
            <person name="Zhou Y."/>
            <person name="Sun X."/>
            <person name="Brodelius P.E."/>
            <person name="Rose J.K.C."/>
            <person name="Tang K."/>
        </authorList>
    </citation>
    <scope>NUCLEOTIDE SEQUENCE [LARGE SCALE GENOMIC DNA]</scope>
    <source>
        <strain evidence="5">cv. Huhao1</strain>
        <tissue evidence="4">Leaf</tissue>
    </source>
</reference>
<dbReference type="GO" id="GO:0098542">
    <property type="term" value="P:defense response to other organism"/>
    <property type="evidence" value="ECO:0007669"/>
    <property type="project" value="InterPro"/>
</dbReference>
<proteinExistence type="predicted"/>
<name>A0A2U1MAI5_ARTAN</name>
<gene>
    <name evidence="4" type="ORF">CTI12_AA401960</name>
</gene>
<dbReference type="InterPro" id="IPR044839">
    <property type="entry name" value="NDR1-like"/>
</dbReference>
<protein>
    <submittedName>
        <fullName evidence="4">Uncharacterized protein</fullName>
    </submittedName>
</protein>
<dbReference type="Proteomes" id="UP000245207">
    <property type="component" value="Unassembled WGS sequence"/>
</dbReference>
<evidence type="ECO:0000256" key="3">
    <source>
        <dbReference type="SAM" id="Phobius"/>
    </source>
</evidence>